<evidence type="ECO:0000259" key="1">
    <source>
        <dbReference type="Pfam" id="PF06250"/>
    </source>
</evidence>
<gene>
    <name evidence="3" type="ORF">MBHS_02838</name>
</gene>
<dbReference type="PANTHER" id="PTHR30547">
    <property type="entry name" value="UNCHARACTERIZED PROTEIN YHCG-RELATED"/>
    <property type="match status" value="1"/>
</dbReference>
<evidence type="ECO:0000313" key="4">
    <source>
        <dbReference type="Proteomes" id="UP000236724"/>
    </source>
</evidence>
<dbReference type="RefSeq" id="WP_103920694.1">
    <property type="nucleotide sequence ID" value="NZ_FMSV02000512.1"/>
</dbReference>
<feature type="domain" description="YhcG N-terminal" evidence="2">
    <location>
        <begin position="20"/>
        <end position="154"/>
    </location>
</feature>
<dbReference type="InterPro" id="IPR041527">
    <property type="entry name" value="YhcG_N"/>
</dbReference>
<accession>A0A1H6FA47</accession>
<dbReference type="InterPro" id="IPR009362">
    <property type="entry name" value="YhcG_C"/>
</dbReference>
<dbReference type="Pfam" id="PF06250">
    <property type="entry name" value="YhcG_C"/>
    <property type="match status" value="1"/>
</dbReference>
<dbReference type="Pfam" id="PF17761">
    <property type="entry name" value="DUF1016_N"/>
    <property type="match status" value="1"/>
</dbReference>
<keyword evidence="4" id="KW-1185">Reference proteome</keyword>
<feature type="domain" description="YhcG PDDEXK nuclease" evidence="1">
    <location>
        <begin position="181"/>
        <end position="329"/>
    </location>
</feature>
<dbReference type="InterPro" id="IPR053148">
    <property type="entry name" value="PD-DEXK-like_domain"/>
</dbReference>
<dbReference type="OrthoDB" id="9801263at2"/>
<evidence type="ECO:0000313" key="3">
    <source>
        <dbReference type="EMBL" id="SEH06972.1"/>
    </source>
</evidence>
<dbReference type="InterPro" id="IPR011856">
    <property type="entry name" value="tRNA_endonuc-like_dom_sf"/>
</dbReference>
<dbReference type="PANTHER" id="PTHR30547:SF5">
    <property type="entry name" value="NUCLEASE YHCG-RELATED"/>
    <property type="match status" value="1"/>
</dbReference>
<dbReference type="GO" id="GO:0003676">
    <property type="term" value="F:nucleic acid binding"/>
    <property type="evidence" value="ECO:0007669"/>
    <property type="project" value="InterPro"/>
</dbReference>
<evidence type="ECO:0008006" key="5">
    <source>
        <dbReference type="Google" id="ProtNLM"/>
    </source>
</evidence>
<reference evidence="3 4" key="1">
    <citation type="submission" date="2016-10" db="EMBL/GenBank/DDBJ databases">
        <authorList>
            <person name="de Groot N.N."/>
        </authorList>
    </citation>
    <scope>NUCLEOTIDE SEQUENCE [LARGE SCALE GENOMIC DNA]</scope>
    <source>
        <strain evidence="3">MBHS1</strain>
    </source>
</reference>
<proteinExistence type="predicted"/>
<protein>
    <recommendedName>
        <fullName evidence="5">DUF1016 domain-containing protein</fullName>
    </recommendedName>
</protein>
<dbReference type="Gene3D" id="3.40.1350.10">
    <property type="match status" value="1"/>
</dbReference>
<dbReference type="EMBL" id="FMSV02000512">
    <property type="protein sequence ID" value="SEH06972.1"/>
    <property type="molecule type" value="Genomic_DNA"/>
</dbReference>
<sequence>MNKKTKLASEGEGLSAFHDDIKQILQSARSKAKTAINSAMVEAYWLIGKRIVEEEQQGRTRAEYGKKIIKKLAQVLSSEFGKGLDERELRRLRQFFLCFPKWDTVRPELSWSHYRLLIRVSNQKARSYYLNEAAEQQWSYRTLERNYKTLYHERLLSSQVKAEVEKEMREKTAQLQADHLDFIKDPYVIEFLDLPANASYTEKKLEKALLDNLQKFLLELGKGFAFVARQRLIRTETSDFYIDLVFYNYHLKCFVIIELKTHAITHTDVGQLDMYVRMFDDLQKNENDNPTIGILLCTETDKMIAKYSVLNESEQLFASKYMPYLPTEAELIAEIEREKCLIEGEE</sequence>
<dbReference type="Proteomes" id="UP000236724">
    <property type="component" value="Unassembled WGS sequence"/>
</dbReference>
<organism evidence="3 4">
    <name type="scientific">Candidatus Venteria ishoeyi</name>
    <dbReference type="NCBI Taxonomy" id="1899563"/>
    <lineage>
        <taxon>Bacteria</taxon>
        <taxon>Pseudomonadati</taxon>
        <taxon>Pseudomonadota</taxon>
        <taxon>Gammaproteobacteria</taxon>
        <taxon>Thiotrichales</taxon>
        <taxon>Thiotrichaceae</taxon>
        <taxon>Venteria</taxon>
    </lineage>
</organism>
<evidence type="ECO:0000259" key="2">
    <source>
        <dbReference type="Pfam" id="PF17761"/>
    </source>
</evidence>
<dbReference type="AlphaFoldDB" id="A0A1H6FA47"/>
<name>A0A1H6FA47_9GAMM</name>